<sequence>MEFRPQLVVTFWVVNDLRKPQAWLPTFVESLLQELPRVQAQRGRLVLMWMNGLAEVQEFGCGLMQPSWSLC</sequence>
<dbReference type="Proteomes" id="UP000076871">
    <property type="component" value="Unassembled WGS sequence"/>
</dbReference>
<dbReference type="AlphaFoldDB" id="A0A165EY18"/>
<reference evidence="1 2" key="1">
    <citation type="journal article" date="2016" name="Mol. Biol. Evol.">
        <title>Comparative Genomics of Early-Diverging Mushroom-Forming Fungi Provides Insights into the Origins of Lignocellulose Decay Capabilities.</title>
        <authorList>
            <person name="Nagy L.G."/>
            <person name="Riley R."/>
            <person name="Tritt A."/>
            <person name="Adam C."/>
            <person name="Daum C."/>
            <person name="Floudas D."/>
            <person name="Sun H."/>
            <person name="Yadav J.S."/>
            <person name="Pangilinan J."/>
            <person name="Larsson K.H."/>
            <person name="Matsuura K."/>
            <person name="Barry K."/>
            <person name="Labutti K."/>
            <person name="Kuo R."/>
            <person name="Ohm R.A."/>
            <person name="Bhattacharya S.S."/>
            <person name="Shirouzu T."/>
            <person name="Yoshinaga Y."/>
            <person name="Martin F.M."/>
            <person name="Grigoriev I.V."/>
            <person name="Hibbett D.S."/>
        </authorList>
    </citation>
    <scope>NUCLEOTIDE SEQUENCE [LARGE SCALE GENOMIC DNA]</scope>
    <source>
        <strain evidence="1 2">93-53</strain>
    </source>
</reference>
<dbReference type="EMBL" id="KV427617">
    <property type="protein sequence ID" value="KZT07956.1"/>
    <property type="molecule type" value="Genomic_DNA"/>
</dbReference>
<keyword evidence="2" id="KW-1185">Reference proteome</keyword>
<dbReference type="GeneID" id="63825643"/>
<protein>
    <submittedName>
        <fullName evidence="1">Uncharacterized protein</fullName>
    </submittedName>
</protein>
<dbReference type="InParanoid" id="A0A165EY18"/>
<feature type="non-terminal residue" evidence="1">
    <location>
        <position position="1"/>
    </location>
</feature>
<gene>
    <name evidence="1" type="ORF">LAESUDRAFT_724450</name>
</gene>
<dbReference type="RefSeq" id="XP_040765696.1">
    <property type="nucleotide sequence ID" value="XM_040908614.1"/>
</dbReference>
<evidence type="ECO:0000313" key="2">
    <source>
        <dbReference type="Proteomes" id="UP000076871"/>
    </source>
</evidence>
<name>A0A165EY18_9APHY</name>
<accession>A0A165EY18</accession>
<organism evidence="1 2">
    <name type="scientific">Laetiporus sulphureus 93-53</name>
    <dbReference type="NCBI Taxonomy" id="1314785"/>
    <lineage>
        <taxon>Eukaryota</taxon>
        <taxon>Fungi</taxon>
        <taxon>Dikarya</taxon>
        <taxon>Basidiomycota</taxon>
        <taxon>Agaricomycotina</taxon>
        <taxon>Agaricomycetes</taxon>
        <taxon>Polyporales</taxon>
        <taxon>Laetiporus</taxon>
    </lineage>
</organism>
<evidence type="ECO:0000313" key="1">
    <source>
        <dbReference type="EMBL" id="KZT07956.1"/>
    </source>
</evidence>
<proteinExistence type="predicted"/>